<dbReference type="FunFam" id="3.40.50.720:FF:000185">
    <property type="entry name" value="peroxisomal multifunctional enzyme type 2"/>
    <property type="match status" value="1"/>
</dbReference>
<evidence type="ECO:0000256" key="2">
    <source>
        <dbReference type="ARBA" id="ARBA00005005"/>
    </source>
</evidence>
<dbReference type="PRINTS" id="PR00080">
    <property type="entry name" value="SDRFAMILY"/>
</dbReference>
<dbReference type="InterPro" id="IPR036291">
    <property type="entry name" value="NAD(P)-bd_dom_sf"/>
</dbReference>
<proteinExistence type="inferred from homology"/>
<dbReference type="Pfam" id="PF22622">
    <property type="entry name" value="MFE-2_hydrat-2_N"/>
    <property type="match status" value="1"/>
</dbReference>
<evidence type="ECO:0000313" key="12">
    <source>
        <dbReference type="Proteomes" id="UP000694920"/>
    </source>
</evidence>
<keyword evidence="12" id="KW-1185">Reference proteome</keyword>
<comment type="similarity">
    <text evidence="3">Belongs to the short-chain dehydrogenases/reductases (SDR) family.</text>
</comment>
<evidence type="ECO:0000256" key="3">
    <source>
        <dbReference type="ARBA" id="ARBA00006484"/>
    </source>
</evidence>
<evidence type="ECO:0000256" key="8">
    <source>
        <dbReference type="ARBA" id="ARBA00023235"/>
    </source>
</evidence>
<keyword evidence="4" id="KW-0276">Fatty acid metabolism</keyword>
<dbReference type="PROSITE" id="PS00061">
    <property type="entry name" value="ADH_SHORT"/>
    <property type="match status" value="1"/>
</dbReference>
<organism evidence="12 14">
    <name type="scientific">Cephus cinctus</name>
    <name type="common">Wheat stem sawfly</name>
    <dbReference type="NCBI Taxonomy" id="211228"/>
    <lineage>
        <taxon>Eukaryota</taxon>
        <taxon>Metazoa</taxon>
        <taxon>Ecdysozoa</taxon>
        <taxon>Arthropoda</taxon>
        <taxon>Hexapoda</taxon>
        <taxon>Insecta</taxon>
        <taxon>Pterygota</taxon>
        <taxon>Neoptera</taxon>
        <taxon>Endopterygota</taxon>
        <taxon>Hymenoptera</taxon>
        <taxon>Cephoidea</taxon>
        <taxon>Cephidae</taxon>
        <taxon>Cephus</taxon>
    </lineage>
</organism>
<dbReference type="Pfam" id="PF02036">
    <property type="entry name" value="SCP2"/>
    <property type="match status" value="1"/>
</dbReference>
<evidence type="ECO:0000256" key="5">
    <source>
        <dbReference type="ARBA" id="ARBA00023002"/>
    </source>
</evidence>
<dbReference type="FunFam" id="3.10.129.10:FF:000013">
    <property type="entry name" value="Peroxisomal multifunctional enzyme type 2"/>
    <property type="match status" value="1"/>
</dbReference>
<dbReference type="GO" id="GO:0006631">
    <property type="term" value="P:fatty acid metabolic process"/>
    <property type="evidence" value="ECO:0007669"/>
    <property type="project" value="UniProtKB-KW"/>
</dbReference>
<dbReference type="Gene3D" id="3.40.50.720">
    <property type="entry name" value="NAD(P)-binding Rossmann-like Domain"/>
    <property type="match status" value="1"/>
</dbReference>
<accession>A0AAJ7R8I3</accession>
<keyword evidence="6" id="KW-0443">Lipid metabolism</keyword>
<comment type="subcellular location">
    <subcellularLocation>
        <location evidence="1">Peroxisome</location>
    </subcellularLocation>
</comment>
<dbReference type="CDD" id="cd05353">
    <property type="entry name" value="hydroxyacyl-CoA-like_DH_SDR_c-like"/>
    <property type="match status" value="1"/>
</dbReference>
<dbReference type="GO" id="GO:0018812">
    <property type="term" value="F:3-hydroxyacyl-CoA dehydratase activity"/>
    <property type="evidence" value="ECO:0007669"/>
    <property type="project" value="UniProtKB-ARBA"/>
</dbReference>
<evidence type="ECO:0000256" key="4">
    <source>
        <dbReference type="ARBA" id="ARBA00022832"/>
    </source>
</evidence>
<keyword evidence="7" id="KW-0576">Peroxisome</keyword>
<keyword evidence="8" id="KW-0413">Isomerase</keyword>
<dbReference type="PANTHER" id="PTHR45024:SF2">
    <property type="entry name" value="SCP2 DOMAIN-CONTAINING PROTEIN"/>
    <property type="match status" value="1"/>
</dbReference>
<name>A0AAJ7R8I3_CEPCN</name>
<evidence type="ECO:0000259" key="11">
    <source>
        <dbReference type="SMART" id="SM00822"/>
    </source>
</evidence>
<dbReference type="InterPro" id="IPR002539">
    <property type="entry name" value="MaoC-like_dom"/>
</dbReference>
<evidence type="ECO:0000313" key="13">
    <source>
        <dbReference type="RefSeq" id="XP_015586052.1"/>
    </source>
</evidence>
<dbReference type="InterPro" id="IPR002347">
    <property type="entry name" value="SDR_fam"/>
</dbReference>
<sequence>MPSELRFDGRVVIVTGAGAGLGKAYALLFASRGASVVVNDLGGGRHGDGSSSKVADAVVEEIRKNGGKAVANYDNVLDGENIVKTAIDAFGRIDILVNNAGILRDKSFIKMSEAEWDLIQNVHVKGPFRTTKAAWPYFRKQGYGRIIFTSSNSGLYGNFGQANYSSAKMALVGLANTLAIEGKKNNIHTNVLVPTAASRLTEDIVPPDFFKELKPELIAPVIAWLCHEDCTENGSIIESAVGWAGKCHLVRSSGAILRQSLTDNVTPEKVRENWSSVTDMKTAKHYESIEETTGELMNVLEKLKSGEESQEFVLQHKYNHRDTILYALGVGASVDEPTDIQFLYENHENFSVLPTFYVIYAPMGLMSSPILQNIIPGTQLDPTRTLHGEQYLKILRPIPTEADVETRFKVQSVLDKGKGAVILVEHETFDLSNGEKLSTGQISAFAIGAGGFNGPRNSDSIIPCIEPPKRKPDASIVERTITNQAAIYRLSGDYNPLHMDKSIAELGGFEKPILHGLCSLGFATRHVLRVYAGSNPEYFQSIKARFTKPVIPGQTLRTDMWREGNRIHFQTSVVENNTPVVTGAYIDLKDVQIQVPKLNPCSAGEHLESDAVFKTIAEYVKTHPDQAKKINGIFLYIVTSKGETKAQWTLDLKKCEVYKGELKSGKADTTLTVEDADMVQIALGKLNPQVAFMKGKLKIKGNIMLTQKLKALMDANKSKL</sequence>
<dbReference type="Gene3D" id="3.30.1050.10">
    <property type="entry name" value="SCP2 sterol-binding domain"/>
    <property type="match status" value="1"/>
</dbReference>
<dbReference type="InterPro" id="IPR051687">
    <property type="entry name" value="Peroxisomal_Beta-Oxidation"/>
</dbReference>
<dbReference type="Pfam" id="PF01575">
    <property type="entry name" value="MaoC_dehydratas"/>
    <property type="match status" value="1"/>
</dbReference>
<dbReference type="Proteomes" id="UP000694920">
    <property type="component" value="Unplaced"/>
</dbReference>
<dbReference type="SUPFAM" id="SSF54637">
    <property type="entry name" value="Thioesterase/thiol ester dehydrase-isomerase"/>
    <property type="match status" value="2"/>
</dbReference>
<evidence type="ECO:0000256" key="9">
    <source>
        <dbReference type="ARBA" id="ARBA00023239"/>
    </source>
</evidence>
<keyword evidence="5" id="KW-0560">Oxidoreductase</keyword>
<dbReference type="KEGG" id="ccin:107263397"/>
<evidence type="ECO:0000256" key="7">
    <source>
        <dbReference type="ARBA" id="ARBA00023140"/>
    </source>
</evidence>
<dbReference type="InterPro" id="IPR003033">
    <property type="entry name" value="SCP2_sterol-bd_dom"/>
</dbReference>
<dbReference type="Gene3D" id="1.10.287.4290">
    <property type="match status" value="1"/>
</dbReference>
<dbReference type="SMART" id="SM00822">
    <property type="entry name" value="PKS_KR"/>
    <property type="match status" value="1"/>
</dbReference>
<dbReference type="RefSeq" id="XP_015586052.1">
    <property type="nucleotide sequence ID" value="XM_015730566.2"/>
</dbReference>
<comment type="pathway">
    <text evidence="2">Lipid metabolism; fatty acid beta-oxidation.</text>
</comment>
<dbReference type="GO" id="GO:0016491">
    <property type="term" value="F:oxidoreductase activity"/>
    <property type="evidence" value="ECO:0007669"/>
    <property type="project" value="UniProtKB-KW"/>
</dbReference>
<dbReference type="GO" id="GO:0016853">
    <property type="term" value="F:isomerase activity"/>
    <property type="evidence" value="ECO:0007669"/>
    <property type="project" value="UniProtKB-KW"/>
</dbReference>
<feature type="domain" description="Ketoreductase" evidence="11">
    <location>
        <begin position="10"/>
        <end position="203"/>
    </location>
</feature>
<dbReference type="Pfam" id="PF00106">
    <property type="entry name" value="adh_short"/>
    <property type="match status" value="1"/>
</dbReference>
<gene>
    <name evidence="13 14" type="primary">LOC107263397</name>
</gene>
<evidence type="ECO:0000313" key="14">
    <source>
        <dbReference type="RefSeq" id="XP_024936223.1"/>
    </source>
</evidence>
<dbReference type="InterPro" id="IPR054357">
    <property type="entry name" value="MFE-2_N"/>
</dbReference>
<dbReference type="GO" id="GO:0005777">
    <property type="term" value="C:peroxisome"/>
    <property type="evidence" value="ECO:0007669"/>
    <property type="project" value="UniProtKB-SubCell"/>
</dbReference>
<dbReference type="InterPro" id="IPR029069">
    <property type="entry name" value="HotDog_dom_sf"/>
</dbReference>
<dbReference type="CTD" id="32582"/>
<evidence type="ECO:0000256" key="1">
    <source>
        <dbReference type="ARBA" id="ARBA00004275"/>
    </source>
</evidence>
<evidence type="ECO:0000256" key="10">
    <source>
        <dbReference type="ARBA" id="ARBA00073497"/>
    </source>
</evidence>
<dbReference type="InterPro" id="IPR036527">
    <property type="entry name" value="SCP2_sterol-bd_dom_sf"/>
</dbReference>
<dbReference type="SUPFAM" id="SSF51735">
    <property type="entry name" value="NAD(P)-binding Rossmann-fold domains"/>
    <property type="match status" value="1"/>
</dbReference>
<evidence type="ECO:0000256" key="6">
    <source>
        <dbReference type="ARBA" id="ARBA00023098"/>
    </source>
</evidence>
<dbReference type="GeneID" id="107263397"/>
<protein>
    <recommendedName>
        <fullName evidence="10">Peroxisomal multifunctional enzyme type 2</fullName>
    </recommendedName>
</protein>
<dbReference type="RefSeq" id="XP_024936223.1">
    <property type="nucleotide sequence ID" value="XM_025080455.1"/>
</dbReference>
<dbReference type="CDD" id="cd03448">
    <property type="entry name" value="HDE_HSD"/>
    <property type="match status" value="1"/>
</dbReference>
<reference evidence="13 14" key="1">
    <citation type="submission" date="2025-04" db="UniProtKB">
        <authorList>
            <consortium name="RefSeq"/>
        </authorList>
    </citation>
    <scope>IDENTIFICATION</scope>
</reference>
<dbReference type="InterPro" id="IPR057326">
    <property type="entry name" value="KR_dom"/>
</dbReference>
<dbReference type="InterPro" id="IPR020904">
    <property type="entry name" value="Sc_DH/Rdtase_CS"/>
</dbReference>
<keyword evidence="9" id="KW-0456">Lyase</keyword>
<dbReference type="PRINTS" id="PR00081">
    <property type="entry name" value="GDHRDH"/>
</dbReference>
<dbReference type="SUPFAM" id="SSF55718">
    <property type="entry name" value="SCP-like"/>
    <property type="match status" value="1"/>
</dbReference>
<dbReference type="Gene3D" id="3.10.129.10">
    <property type="entry name" value="Hotdog Thioesterase"/>
    <property type="match status" value="1"/>
</dbReference>
<dbReference type="AlphaFoldDB" id="A0AAJ7R8I3"/>
<dbReference type="PANTHER" id="PTHR45024">
    <property type="entry name" value="DEHYDROGENASES, SHORT CHAIN"/>
    <property type="match status" value="1"/>
</dbReference>